<dbReference type="EMBL" id="RZNJ01000004">
    <property type="protein sequence ID" value="RUT30175.1"/>
    <property type="molecule type" value="Genomic_DNA"/>
</dbReference>
<gene>
    <name evidence="3" type="ORF">EMQ25_12720</name>
</gene>
<dbReference type="PANTHER" id="PTHR11236:SF50">
    <property type="entry name" value="AMINODEOXYCHORISMATE SYNTHASE COMPONENT 1"/>
    <property type="match status" value="1"/>
</dbReference>
<dbReference type="Gene3D" id="3.30.470.10">
    <property type="match status" value="1"/>
</dbReference>
<organism evidence="3 4">
    <name type="scientific">Arsenicitalea aurantiaca</name>
    <dbReference type="NCBI Taxonomy" id="1783274"/>
    <lineage>
        <taxon>Bacteria</taxon>
        <taxon>Pseudomonadati</taxon>
        <taxon>Pseudomonadota</taxon>
        <taxon>Alphaproteobacteria</taxon>
        <taxon>Hyphomicrobiales</taxon>
        <taxon>Devosiaceae</taxon>
        <taxon>Arsenicitalea</taxon>
    </lineage>
</organism>
<evidence type="ECO:0000256" key="1">
    <source>
        <dbReference type="ARBA" id="ARBA00014472"/>
    </source>
</evidence>
<dbReference type="Pfam" id="PF01063">
    <property type="entry name" value="Aminotran_4"/>
    <property type="match status" value="1"/>
</dbReference>
<dbReference type="InterPro" id="IPR001544">
    <property type="entry name" value="Aminotrans_IV"/>
</dbReference>
<dbReference type="InterPro" id="IPR005802">
    <property type="entry name" value="ADC_synth_comp_1"/>
</dbReference>
<evidence type="ECO:0000313" key="3">
    <source>
        <dbReference type="EMBL" id="RUT30175.1"/>
    </source>
</evidence>
<name>A0A433X7Y6_9HYPH</name>
<dbReference type="Pfam" id="PF00425">
    <property type="entry name" value="Chorismate_bind"/>
    <property type="match status" value="1"/>
</dbReference>
<dbReference type="InterPro" id="IPR015890">
    <property type="entry name" value="Chorismate_C"/>
</dbReference>
<protein>
    <recommendedName>
        <fullName evidence="1">Probable branched-chain-amino-acid aminotransferase</fullName>
    </recommendedName>
</protein>
<accession>A0A433X7Y6</accession>
<dbReference type="SUPFAM" id="SSF56322">
    <property type="entry name" value="ADC synthase"/>
    <property type="match status" value="1"/>
</dbReference>
<dbReference type="NCBIfam" id="TIGR00553">
    <property type="entry name" value="pabB"/>
    <property type="match status" value="1"/>
</dbReference>
<dbReference type="PANTHER" id="PTHR11236">
    <property type="entry name" value="AMINOBENZOATE/ANTHRANILATE SYNTHASE"/>
    <property type="match status" value="1"/>
</dbReference>
<dbReference type="Gene3D" id="3.20.10.10">
    <property type="entry name" value="D-amino Acid Aminotransferase, subunit A, domain 2"/>
    <property type="match status" value="1"/>
</dbReference>
<dbReference type="InterPro" id="IPR036038">
    <property type="entry name" value="Aminotransferase-like"/>
</dbReference>
<dbReference type="InterPro" id="IPR005801">
    <property type="entry name" value="ADC_synthase"/>
</dbReference>
<dbReference type="GO" id="GO:0046820">
    <property type="term" value="F:4-amino-4-deoxychorismate synthase activity"/>
    <property type="evidence" value="ECO:0007669"/>
    <property type="project" value="TreeGrafter"/>
</dbReference>
<keyword evidence="3" id="KW-0032">Aminotransferase</keyword>
<dbReference type="InterPro" id="IPR043132">
    <property type="entry name" value="BCAT-like_C"/>
</dbReference>
<evidence type="ECO:0000259" key="2">
    <source>
        <dbReference type="Pfam" id="PF00425"/>
    </source>
</evidence>
<dbReference type="NCBIfam" id="NF005698">
    <property type="entry name" value="PRK07508.1"/>
    <property type="match status" value="1"/>
</dbReference>
<evidence type="ECO:0000313" key="4">
    <source>
        <dbReference type="Proteomes" id="UP000281547"/>
    </source>
</evidence>
<comment type="caution">
    <text evidence="3">The sequence shown here is derived from an EMBL/GenBank/DDBJ whole genome shotgun (WGS) entry which is preliminary data.</text>
</comment>
<proteinExistence type="predicted"/>
<keyword evidence="3" id="KW-0808">Transferase</keyword>
<dbReference type="GO" id="GO:0000162">
    <property type="term" value="P:L-tryptophan biosynthetic process"/>
    <property type="evidence" value="ECO:0007669"/>
    <property type="project" value="TreeGrafter"/>
</dbReference>
<sequence>MIAPGTVLLHDSSGPGPGGGRSLLFTDPIEILKARTPAEAEAALARLEAALAEGHWAAGLLGYELGQLFEERLGKGHASRSDAPLLWLGLYRAPETLDGAGVERFLARHSAGAPILSRPEPRWDRARYGTAFESVRRYIEAGDIYQANLTFKADFRLSGDPVALYRALVMRQPVAYGALIETGEETILSLSPELFVAATGGRLAARPMKGTMKRGATEPEDRTARETLAADPKTRAENLMIVDLLRNDLGRIAEIGSVRVTDLFTIETYRSLHQMTSGIVANLKPGIGLGDILAGLFPCGSVTGAPKIRAMEIIDALEAGPRGAYTGAIGWFAPVARGTAPDFALNVAIRTAVITPDGRGEIGIGGGVVADSTADAEYDEALLKMDFLADAAPPPGLIETLLFVPGEGYALLARHLDRLARSATWLGIPLAAGVAEDELAKAARGFTQRMRVRLVLDAKGQVSVSATPLPAPSGPVEMLFSIAPERMASTDPYLLHKTTRRDRYDLPRMRTMAAEGVDEVVFLNERDELTEGSYTSLFLQFGDRLVTPPLSSGLLAGTLREALIASGEAEEAVLHLPDLARADAIFLGNSVRGLVPARLIERPDAQPIATLAS</sequence>
<keyword evidence="4" id="KW-1185">Reference proteome</keyword>
<dbReference type="SUPFAM" id="SSF56752">
    <property type="entry name" value="D-aminoacid aminotransferase-like PLP-dependent enzymes"/>
    <property type="match status" value="1"/>
</dbReference>
<dbReference type="Proteomes" id="UP000281547">
    <property type="component" value="Unassembled WGS sequence"/>
</dbReference>
<dbReference type="GO" id="GO:0009396">
    <property type="term" value="P:folic acid-containing compound biosynthetic process"/>
    <property type="evidence" value="ECO:0007669"/>
    <property type="project" value="InterPro"/>
</dbReference>
<dbReference type="OrthoDB" id="9803598at2"/>
<feature type="domain" description="Chorismate-utilising enzyme C-terminal" evidence="2">
    <location>
        <begin position="125"/>
        <end position="384"/>
    </location>
</feature>
<reference evidence="3 4" key="1">
    <citation type="journal article" date="2016" name="Int. J. Syst. Evol. Microbiol.">
        <title>Arsenicitalea aurantiaca gen. nov., sp. nov., a new member of the family Hyphomicrobiaceae, isolated from high-arsenic sediment.</title>
        <authorList>
            <person name="Mu Y."/>
            <person name="Zhou L."/>
            <person name="Zeng X.C."/>
            <person name="Liu L."/>
            <person name="Pan Y."/>
            <person name="Chen X."/>
            <person name="Wang J."/>
            <person name="Li S."/>
            <person name="Li W.J."/>
            <person name="Wang Y."/>
        </authorList>
    </citation>
    <scope>NUCLEOTIDE SEQUENCE [LARGE SCALE GENOMIC DNA]</scope>
    <source>
        <strain evidence="3 4">42-50</strain>
    </source>
</reference>
<dbReference type="InterPro" id="IPR019999">
    <property type="entry name" value="Anth_synth_I-like"/>
</dbReference>
<dbReference type="Gene3D" id="3.60.120.10">
    <property type="entry name" value="Anthranilate synthase"/>
    <property type="match status" value="1"/>
</dbReference>
<dbReference type="PRINTS" id="PR00095">
    <property type="entry name" value="ANTSNTHASEI"/>
</dbReference>
<dbReference type="InterPro" id="IPR043131">
    <property type="entry name" value="BCAT-like_N"/>
</dbReference>
<dbReference type="RefSeq" id="WP_127188956.1">
    <property type="nucleotide sequence ID" value="NZ_RZNJ01000004.1"/>
</dbReference>
<dbReference type="AlphaFoldDB" id="A0A433X7Y6"/>